<comment type="caution">
    <text evidence="1">The sequence shown here is derived from an EMBL/GenBank/DDBJ whole genome shotgun (WGS) entry which is preliminary data.</text>
</comment>
<evidence type="ECO:0000313" key="2">
    <source>
        <dbReference type="EMBL" id="CAI3957418.1"/>
    </source>
</evidence>
<protein>
    <submittedName>
        <fullName evidence="1">Uncharacterized protein</fullName>
    </submittedName>
</protein>
<dbReference type="Proteomes" id="UP001154255">
    <property type="component" value="Unassembled WGS sequence"/>
</dbReference>
<sequence>MKMADLLYQEIESLSQTILLDIPKECLKGVKNNTELLSSRSKLIHHFTVPTIDVEE</sequence>
<dbReference type="Proteomes" id="UP001154259">
    <property type="component" value="Unassembled WGS sequence"/>
</dbReference>
<organism evidence="1 3">
    <name type="scientific">Commensalibacter communis</name>
    <dbReference type="NCBI Taxonomy" id="2972786"/>
    <lineage>
        <taxon>Bacteria</taxon>
        <taxon>Pseudomonadati</taxon>
        <taxon>Pseudomonadota</taxon>
        <taxon>Alphaproteobacteria</taxon>
        <taxon>Acetobacterales</taxon>
        <taxon>Acetobacteraceae</taxon>
    </lineage>
</organism>
<evidence type="ECO:0000313" key="4">
    <source>
        <dbReference type="Proteomes" id="UP001154259"/>
    </source>
</evidence>
<reference evidence="1" key="1">
    <citation type="submission" date="2022-10" db="EMBL/GenBank/DDBJ databases">
        <authorList>
            <person name="Botero Cardona J."/>
        </authorList>
    </citation>
    <scope>NUCLEOTIDE SEQUENCE</scope>
    <source>
        <strain evidence="1">LMG 31819</strain>
        <strain evidence="2">R-53529</strain>
    </source>
</reference>
<evidence type="ECO:0000313" key="1">
    <source>
        <dbReference type="EMBL" id="CAI3955263.1"/>
    </source>
</evidence>
<keyword evidence="4" id="KW-1185">Reference proteome</keyword>
<name>A0A9W4TR27_9PROT</name>
<dbReference type="AlphaFoldDB" id="A0A9W4TR27"/>
<accession>A0A9W4TR27</accession>
<proteinExistence type="predicted"/>
<dbReference type="GeneID" id="83713209"/>
<dbReference type="EMBL" id="CAMXCS010000008">
    <property type="protein sequence ID" value="CAI3957418.1"/>
    <property type="molecule type" value="Genomic_DNA"/>
</dbReference>
<evidence type="ECO:0000313" key="3">
    <source>
        <dbReference type="Proteomes" id="UP001154255"/>
    </source>
</evidence>
<dbReference type="RefSeq" id="WP_271790503.1">
    <property type="nucleotide sequence ID" value="NZ_CAMXCJ010000007.1"/>
</dbReference>
<dbReference type="EMBL" id="CAMXCM010000008">
    <property type="protein sequence ID" value="CAI3955263.1"/>
    <property type="molecule type" value="Genomic_DNA"/>
</dbReference>
<gene>
    <name evidence="2" type="ORF">R53529_LOCUS2083</name>
    <name evidence="1" type="ORF">R53530_LOCUS2080</name>
</gene>